<gene>
    <name evidence="2" type="ORF">EVA92_03055</name>
</gene>
<evidence type="ECO:0000313" key="2">
    <source>
        <dbReference type="EMBL" id="RZO26256.1"/>
    </source>
</evidence>
<dbReference type="PANTHER" id="PTHR21666:SF270">
    <property type="entry name" value="MUREIN HYDROLASE ACTIVATOR ENVC"/>
    <property type="match status" value="1"/>
</dbReference>
<organism evidence="2 3">
    <name type="scientific">SAR86 cluster bacterium</name>
    <dbReference type="NCBI Taxonomy" id="2030880"/>
    <lineage>
        <taxon>Bacteria</taxon>
        <taxon>Pseudomonadati</taxon>
        <taxon>Pseudomonadota</taxon>
        <taxon>Gammaproteobacteria</taxon>
        <taxon>SAR86 cluster</taxon>
    </lineage>
</organism>
<accession>A0A520MYL3</accession>
<dbReference type="GO" id="GO:0004222">
    <property type="term" value="F:metalloendopeptidase activity"/>
    <property type="evidence" value="ECO:0007669"/>
    <property type="project" value="TreeGrafter"/>
</dbReference>
<dbReference type="Proteomes" id="UP000315825">
    <property type="component" value="Unassembled WGS sequence"/>
</dbReference>
<dbReference type="InterPro" id="IPR016047">
    <property type="entry name" value="M23ase_b-sheet_dom"/>
</dbReference>
<reference evidence="2 3" key="1">
    <citation type="submission" date="2019-02" db="EMBL/GenBank/DDBJ databases">
        <title>Prokaryotic population dynamics and viral predation in marine succession experiment using metagenomics: the confinement effect.</title>
        <authorList>
            <person name="Haro-Moreno J.M."/>
            <person name="Rodriguez-Valera F."/>
            <person name="Lopez-Perez M."/>
        </authorList>
    </citation>
    <scope>NUCLEOTIDE SEQUENCE [LARGE SCALE GENOMIC DNA]</scope>
    <source>
        <strain evidence="2">MED-G159</strain>
    </source>
</reference>
<dbReference type="InterPro" id="IPR011055">
    <property type="entry name" value="Dup_hybrid_motif"/>
</dbReference>
<name>A0A520MYL3_9GAMM</name>
<dbReference type="SUPFAM" id="SSF51261">
    <property type="entry name" value="Duplicated hybrid motif"/>
    <property type="match status" value="1"/>
</dbReference>
<dbReference type="PROSITE" id="PS51257">
    <property type="entry name" value="PROKAR_LIPOPROTEIN"/>
    <property type="match status" value="1"/>
</dbReference>
<dbReference type="Gene3D" id="2.70.70.10">
    <property type="entry name" value="Glucose Permease (Domain IIA)"/>
    <property type="match status" value="1"/>
</dbReference>
<feature type="domain" description="M23ase beta-sheet core" evidence="1">
    <location>
        <begin position="158"/>
        <end position="252"/>
    </location>
</feature>
<dbReference type="CDD" id="cd12797">
    <property type="entry name" value="M23_peptidase"/>
    <property type="match status" value="1"/>
</dbReference>
<protein>
    <submittedName>
        <fullName evidence="2">M23 family metallopeptidase</fullName>
    </submittedName>
</protein>
<dbReference type="AlphaFoldDB" id="A0A520MYL3"/>
<dbReference type="Pfam" id="PF01551">
    <property type="entry name" value="Peptidase_M23"/>
    <property type="match status" value="1"/>
</dbReference>
<sequence>MKIKTLFILITLVGCESLKKKQSVDYLDEFKGYSGHILYIDDYQNAEGYLIKKNGSNYRAIGLPYVTKETVFKFGNQKIKVFPLDYGESRITIENDALVNLSPEDTERANNEARLVRELLSKKSPQLDFTFKFISPVDNYITSKFGKKRYINDQPRSPHLALDIDGVEGDPVIAPMDGTVILVDQHFYSGKFIILDHGGGLFTSYSHLNKWLVEEGETVLKAKKIGEIGSTGRVTGPHLHWVVYLNTNKINPELLVKLEVAQD</sequence>
<dbReference type="PANTHER" id="PTHR21666">
    <property type="entry name" value="PEPTIDASE-RELATED"/>
    <property type="match status" value="1"/>
</dbReference>
<evidence type="ECO:0000313" key="3">
    <source>
        <dbReference type="Proteomes" id="UP000315825"/>
    </source>
</evidence>
<comment type="caution">
    <text evidence="2">The sequence shown here is derived from an EMBL/GenBank/DDBJ whole genome shotgun (WGS) entry which is preliminary data.</text>
</comment>
<evidence type="ECO:0000259" key="1">
    <source>
        <dbReference type="Pfam" id="PF01551"/>
    </source>
</evidence>
<proteinExistence type="predicted"/>
<dbReference type="InterPro" id="IPR050570">
    <property type="entry name" value="Cell_wall_metabolism_enzyme"/>
</dbReference>
<dbReference type="EMBL" id="SHBE01000005">
    <property type="protein sequence ID" value="RZO26256.1"/>
    <property type="molecule type" value="Genomic_DNA"/>
</dbReference>